<feature type="transmembrane region" description="Helical" evidence="1">
    <location>
        <begin position="12"/>
        <end position="33"/>
    </location>
</feature>
<keyword evidence="1" id="KW-0472">Membrane</keyword>
<dbReference type="PATRIC" id="fig|279113.9.peg.4780"/>
<dbReference type="Proteomes" id="UP000074561">
    <property type="component" value="Chromosome"/>
</dbReference>
<dbReference type="EMBL" id="CP013234">
    <property type="protein sequence ID" value="AMP07115.1"/>
    <property type="molecule type" value="Genomic_DNA"/>
</dbReference>
<reference evidence="2 3" key="1">
    <citation type="submission" date="2015-11" db="EMBL/GenBank/DDBJ databases">
        <title>Exploring the genomic traits of fungus-feeding bacterial genus Collimonas.</title>
        <authorList>
            <person name="Song C."/>
            <person name="Schmidt R."/>
            <person name="de Jager V."/>
            <person name="Krzyzanowska D."/>
            <person name="Jongedijk E."/>
            <person name="Cankar K."/>
            <person name="Beekwilder J."/>
            <person name="van Veen A."/>
            <person name="de Boer W."/>
            <person name="van Veen J.A."/>
            <person name="Garbeva P."/>
        </authorList>
    </citation>
    <scope>NUCLEOTIDE SEQUENCE [LARGE SCALE GENOMIC DNA]</scope>
    <source>
        <strain evidence="2 3">Ter91</strain>
    </source>
</reference>
<accession>A0A127QB87</accession>
<sequence>MLGWMKWSQGSAEIIAILKFFIALIYYCNLLIYRDTNENIMLHPKTPTDAIQCKLLDC</sequence>
<proteinExistence type="predicted"/>
<keyword evidence="1" id="KW-1133">Transmembrane helix</keyword>
<evidence type="ECO:0000313" key="2">
    <source>
        <dbReference type="EMBL" id="AMP07115.1"/>
    </source>
</evidence>
<dbReference type="AlphaFoldDB" id="A0A127QB87"/>
<protein>
    <submittedName>
        <fullName evidence="2">Uncharacterized protein</fullName>
    </submittedName>
</protein>
<organism evidence="2 3">
    <name type="scientific">Collimonas pratensis</name>
    <dbReference type="NCBI Taxonomy" id="279113"/>
    <lineage>
        <taxon>Bacteria</taxon>
        <taxon>Pseudomonadati</taxon>
        <taxon>Pseudomonadota</taxon>
        <taxon>Betaproteobacteria</taxon>
        <taxon>Burkholderiales</taxon>
        <taxon>Oxalobacteraceae</taxon>
        <taxon>Collimonas</taxon>
    </lineage>
</organism>
<name>A0A127QB87_9BURK</name>
<keyword evidence="1" id="KW-0812">Transmembrane</keyword>
<gene>
    <name evidence="2" type="ORF">CPter91_4820</name>
</gene>
<dbReference type="KEGG" id="cpra:CPter91_4820"/>
<evidence type="ECO:0000313" key="3">
    <source>
        <dbReference type="Proteomes" id="UP000074561"/>
    </source>
</evidence>
<evidence type="ECO:0000256" key="1">
    <source>
        <dbReference type="SAM" id="Phobius"/>
    </source>
</evidence>